<keyword evidence="3 7" id="KW-0812">Transmembrane</keyword>
<dbReference type="PANTHER" id="PTHR30572">
    <property type="entry name" value="MEMBRANE COMPONENT OF TRANSPORTER-RELATED"/>
    <property type="match status" value="1"/>
</dbReference>
<keyword evidence="4 7" id="KW-1133">Transmembrane helix</keyword>
<organism evidence="10">
    <name type="scientific">freshwater metagenome</name>
    <dbReference type="NCBI Taxonomy" id="449393"/>
    <lineage>
        <taxon>unclassified sequences</taxon>
        <taxon>metagenomes</taxon>
        <taxon>ecological metagenomes</taxon>
    </lineage>
</organism>
<evidence type="ECO:0000256" key="6">
    <source>
        <dbReference type="ARBA" id="ARBA00038076"/>
    </source>
</evidence>
<dbReference type="PANTHER" id="PTHR30572:SF4">
    <property type="entry name" value="ABC TRANSPORTER PERMEASE YTRF"/>
    <property type="match status" value="1"/>
</dbReference>
<evidence type="ECO:0000256" key="7">
    <source>
        <dbReference type="SAM" id="Phobius"/>
    </source>
</evidence>
<sequence length="410" mass="41506">MSTANTTHIEGTPLPNSRLRVGDVLRVGASGLRTRRLRTGLSTLGVAIGIAAMVGVLGLSASSREELQTKIRALGTNLLEVQASAGFGRGAGTLPDTAVAMVSHIGPVTSVSSIATVAGAVRRTDTISSGITSGISVFAADADLLDTLHATLHDGRWLDAATSTYPATVLGSIAAAKLGIVDVADELRVRINDEWFAVIGILDPVAAAPGLDRAAVVGIDAASTYLVAGAAVVPETIFVRTAEADVAAVRNVLSNTVNPATPEEVQVSRPSDALAAQDAASTAFTSLFLGLGAVALLVGGIGIANVMVIAVIERRSEIGLRRALGATKAHIRRQFLTEAVLLSGAGGVVGVGLGAGVTAIYASIKHWQIVIPPIAIIGGVIAAIVIGGVAGLYPASRAARLAPTEALRSN</sequence>
<name>A0A6J6NKV5_9ZZZZ</name>
<reference evidence="10" key="1">
    <citation type="submission" date="2020-05" db="EMBL/GenBank/DDBJ databases">
        <authorList>
            <person name="Chiriac C."/>
            <person name="Salcher M."/>
            <person name="Ghai R."/>
            <person name="Kavagutti S V."/>
        </authorList>
    </citation>
    <scope>NUCLEOTIDE SEQUENCE</scope>
</reference>
<feature type="transmembrane region" description="Helical" evidence="7">
    <location>
        <begin position="370"/>
        <end position="393"/>
    </location>
</feature>
<feature type="domain" description="MacB-like periplasmic core" evidence="9">
    <location>
        <begin position="39"/>
        <end position="252"/>
    </location>
</feature>
<proteinExistence type="inferred from homology"/>
<dbReference type="InterPro" id="IPR050250">
    <property type="entry name" value="Macrolide_Exporter_MacB"/>
</dbReference>
<evidence type="ECO:0000256" key="5">
    <source>
        <dbReference type="ARBA" id="ARBA00023136"/>
    </source>
</evidence>
<dbReference type="GO" id="GO:0005886">
    <property type="term" value="C:plasma membrane"/>
    <property type="evidence" value="ECO:0007669"/>
    <property type="project" value="UniProtKB-SubCell"/>
</dbReference>
<dbReference type="EMBL" id="CAFAAI010000043">
    <property type="protein sequence ID" value="CAB4790396.1"/>
    <property type="molecule type" value="Genomic_DNA"/>
</dbReference>
<feature type="domain" description="ABC3 transporter permease C-terminal" evidence="8">
    <location>
        <begin position="291"/>
        <end position="402"/>
    </location>
</feature>
<evidence type="ECO:0000256" key="2">
    <source>
        <dbReference type="ARBA" id="ARBA00022475"/>
    </source>
</evidence>
<feature type="transmembrane region" description="Helical" evidence="7">
    <location>
        <begin position="287"/>
        <end position="312"/>
    </location>
</feature>
<keyword evidence="5 7" id="KW-0472">Membrane</keyword>
<evidence type="ECO:0000256" key="4">
    <source>
        <dbReference type="ARBA" id="ARBA00022989"/>
    </source>
</evidence>
<feature type="transmembrane region" description="Helical" evidence="7">
    <location>
        <begin position="41"/>
        <end position="61"/>
    </location>
</feature>
<dbReference type="Pfam" id="PF02687">
    <property type="entry name" value="FtsX"/>
    <property type="match status" value="1"/>
</dbReference>
<dbReference type="InterPro" id="IPR003838">
    <property type="entry name" value="ABC3_permease_C"/>
</dbReference>
<evidence type="ECO:0000256" key="3">
    <source>
        <dbReference type="ARBA" id="ARBA00022692"/>
    </source>
</evidence>
<accession>A0A6J6NKV5</accession>
<keyword evidence="2" id="KW-1003">Cell membrane</keyword>
<dbReference type="GO" id="GO:0022857">
    <property type="term" value="F:transmembrane transporter activity"/>
    <property type="evidence" value="ECO:0007669"/>
    <property type="project" value="TreeGrafter"/>
</dbReference>
<dbReference type="InterPro" id="IPR025857">
    <property type="entry name" value="MacB_PCD"/>
</dbReference>
<dbReference type="Pfam" id="PF12704">
    <property type="entry name" value="MacB_PCD"/>
    <property type="match status" value="1"/>
</dbReference>
<comment type="similarity">
    <text evidence="6">Belongs to the ABC-4 integral membrane protein family.</text>
</comment>
<feature type="transmembrane region" description="Helical" evidence="7">
    <location>
        <begin position="339"/>
        <end position="364"/>
    </location>
</feature>
<dbReference type="EMBL" id="CAEZXM010000077">
    <property type="protein sequence ID" value="CAB4687107.1"/>
    <property type="molecule type" value="Genomic_DNA"/>
</dbReference>
<evidence type="ECO:0000259" key="9">
    <source>
        <dbReference type="Pfam" id="PF12704"/>
    </source>
</evidence>
<evidence type="ECO:0000313" key="11">
    <source>
        <dbReference type="EMBL" id="CAB4790396.1"/>
    </source>
</evidence>
<evidence type="ECO:0000256" key="1">
    <source>
        <dbReference type="ARBA" id="ARBA00004651"/>
    </source>
</evidence>
<protein>
    <submittedName>
        <fullName evidence="10">Unannotated protein</fullName>
    </submittedName>
</protein>
<evidence type="ECO:0000313" key="10">
    <source>
        <dbReference type="EMBL" id="CAB4687107.1"/>
    </source>
</evidence>
<dbReference type="AlphaFoldDB" id="A0A6J6NKV5"/>
<comment type="subcellular location">
    <subcellularLocation>
        <location evidence="1">Cell membrane</location>
        <topology evidence="1">Multi-pass membrane protein</topology>
    </subcellularLocation>
</comment>
<evidence type="ECO:0000259" key="8">
    <source>
        <dbReference type="Pfam" id="PF02687"/>
    </source>
</evidence>
<gene>
    <name evidence="10" type="ORF">UFOPK2366_00543</name>
    <name evidence="11" type="ORF">UFOPK2992_00381</name>
</gene>